<dbReference type="Proteomes" id="UP000248349">
    <property type="component" value="Unassembled WGS sequence"/>
</dbReference>
<gene>
    <name evidence="1" type="ORF">BP01DRAFT_364161</name>
</gene>
<keyword evidence="2" id="KW-1185">Reference proteome</keyword>
<organism evidence="1 2">
    <name type="scientific">Aspergillus saccharolyticus JOP 1030-1</name>
    <dbReference type="NCBI Taxonomy" id="1450539"/>
    <lineage>
        <taxon>Eukaryota</taxon>
        <taxon>Fungi</taxon>
        <taxon>Dikarya</taxon>
        <taxon>Ascomycota</taxon>
        <taxon>Pezizomycotina</taxon>
        <taxon>Eurotiomycetes</taxon>
        <taxon>Eurotiomycetidae</taxon>
        <taxon>Eurotiales</taxon>
        <taxon>Aspergillaceae</taxon>
        <taxon>Aspergillus</taxon>
        <taxon>Aspergillus subgen. Circumdati</taxon>
    </lineage>
</organism>
<dbReference type="RefSeq" id="XP_025433135.1">
    <property type="nucleotide sequence ID" value="XM_025576313.1"/>
</dbReference>
<reference evidence="1 2" key="1">
    <citation type="submission" date="2016-12" db="EMBL/GenBank/DDBJ databases">
        <title>The genomes of Aspergillus section Nigri reveals drivers in fungal speciation.</title>
        <authorList>
            <consortium name="DOE Joint Genome Institute"/>
            <person name="Vesth T.C."/>
            <person name="Nybo J."/>
            <person name="Theobald S."/>
            <person name="Brandl J."/>
            <person name="Frisvad J.C."/>
            <person name="Nielsen K.F."/>
            <person name="Lyhne E.K."/>
            <person name="Kogle M.E."/>
            <person name="Kuo A."/>
            <person name="Riley R."/>
            <person name="Clum A."/>
            <person name="Nolan M."/>
            <person name="Lipzen A."/>
            <person name="Salamov A."/>
            <person name="Henrissat B."/>
            <person name="Wiebenga A."/>
            <person name="De Vries R.P."/>
            <person name="Grigoriev I.V."/>
            <person name="Mortensen U.H."/>
            <person name="Andersen M.R."/>
            <person name="Baker S.E."/>
        </authorList>
    </citation>
    <scope>NUCLEOTIDE SEQUENCE [LARGE SCALE GENOMIC DNA]</scope>
    <source>
        <strain evidence="1 2">JOP 1030-1</strain>
    </source>
</reference>
<evidence type="ECO:0000313" key="1">
    <source>
        <dbReference type="EMBL" id="PYH47153.1"/>
    </source>
</evidence>
<accession>A0A318ZS14</accession>
<dbReference type="AlphaFoldDB" id="A0A318ZS14"/>
<evidence type="ECO:0000313" key="2">
    <source>
        <dbReference type="Proteomes" id="UP000248349"/>
    </source>
</evidence>
<protein>
    <submittedName>
        <fullName evidence="1">Uncharacterized protein</fullName>
    </submittedName>
</protein>
<sequence length="145" mass="15711">MLCSTTIKSTHYAPLVTNTGLVDAVNLVNIDPDSSLSVPHEPIIWRIDAQRLPGYHIIKWQPILLGDSLAGADAGYISTAQCTRLVPHVATTADHEVRGPYADDDERECGGGAEWILPGFMQLAGTPSYRLSELLIFMGGVLCLH</sequence>
<dbReference type="EMBL" id="KZ821225">
    <property type="protein sequence ID" value="PYH47153.1"/>
    <property type="molecule type" value="Genomic_DNA"/>
</dbReference>
<dbReference type="GeneID" id="37077542"/>
<proteinExistence type="predicted"/>
<name>A0A318ZS14_9EURO</name>